<evidence type="ECO:0000256" key="7">
    <source>
        <dbReference type="ARBA" id="ARBA00022553"/>
    </source>
</evidence>
<dbReference type="SMART" id="SM00220">
    <property type="entry name" value="S_TKc"/>
    <property type="match status" value="1"/>
</dbReference>
<dbReference type="SUPFAM" id="SSF56112">
    <property type="entry name" value="Protein kinase-like (PK-like)"/>
    <property type="match status" value="1"/>
</dbReference>
<dbReference type="Proteomes" id="UP000694701">
    <property type="component" value="Unplaced"/>
</dbReference>
<dbReference type="PROSITE" id="PS51285">
    <property type="entry name" value="AGC_KINASE_CTER"/>
    <property type="match status" value="1"/>
</dbReference>
<name>A0A8C2HJL1_CYPCA</name>
<evidence type="ECO:0000313" key="21">
    <source>
        <dbReference type="Proteomes" id="UP000694701"/>
    </source>
</evidence>
<dbReference type="Gene3D" id="1.20.1480.20">
    <property type="entry name" value="MAST3 pre-PK domain-like"/>
    <property type="match status" value="1"/>
</dbReference>
<proteinExistence type="inferred from homology"/>
<dbReference type="InterPro" id="IPR011009">
    <property type="entry name" value="Kinase-like_dom_sf"/>
</dbReference>
<keyword evidence="7" id="KW-0597">Phosphoprotein</keyword>
<evidence type="ECO:0000256" key="14">
    <source>
        <dbReference type="ARBA" id="ARBA00048679"/>
    </source>
</evidence>
<dbReference type="Ensembl" id="ENSCCRT00020052183.1">
    <property type="protein sequence ID" value="ENSCCRP00020047882.1"/>
    <property type="gene ID" value="ENSCCRG00020021243.1"/>
</dbReference>
<dbReference type="GO" id="GO:0004674">
    <property type="term" value="F:protein serine/threonine kinase activity"/>
    <property type="evidence" value="ECO:0007669"/>
    <property type="project" value="UniProtKB-KW"/>
</dbReference>
<dbReference type="EC" id="2.7.11.1" evidence="4"/>
<feature type="region of interest" description="Disordered" evidence="15">
    <location>
        <begin position="107"/>
        <end position="133"/>
    </location>
</feature>
<dbReference type="GO" id="GO:0005737">
    <property type="term" value="C:cytoplasm"/>
    <property type="evidence" value="ECO:0007669"/>
    <property type="project" value="UniProtKB-SubCell"/>
</dbReference>
<evidence type="ECO:0000256" key="4">
    <source>
        <dbReference type="ARBA" id="ARBA00012513"/>
    </source>
</evidence>
<dbReference type="Pfam" id="PF08926">
    <property type="entry name" value="DUF1908"/>
    <property type="match status" value="1"/>
</dbReference>
<evidence type="ECO:0000256" key="3">
    <source>
        <dbReference type="ARBA" id="ARBA00009903"/>
    </source>
</evidence>
<dbReference type="PROSITE" id="PS00108">
    <property type="entry name" value="PROTEIN_KINASE_ST"/>
    <property type="match status" value="1"/>
</dbReference>
<evidence type="ECO:0000256" key="13">
    <source>
        <dbReference type="ARBA" id="ARBA00047899"/>
    </source>
</evidence>
<evidence type="ECO:0000256" key="1">
    <source>
        <dbReference type="ARBA" id="ARBA00001946"/>
    </source>
</evidence>
<organism evidence="20 21">
    <name type="scientific">Cyprinus carpio</name>
    <name type="common">Common carp</name>
    <dbReference type="NCBI Taxonomy" id="7962"/>
    <lineage>
        <taxon>Eukaryota</taxon>
        <taxon>Metazoa</taxon>
        <taxon>Chordata</taxon>
        <taxon>Craniata</taxon>
        <taxon>Vertebrata</taxon>
        <taxon>Euteleostomi</taxon>
        <taxon>Actinopterygii</taxon>
        <taxon>Neopterygii</taxon>
        <taxon>Teleostei</taxon>
        <taxon>Ostariophysi</taxon>
        <taxon>Cypriniformes</taxon>
        <taxon>Cyprinidae</taxon>
        <taxon>Cyprininae</taxon>
        <taxon>Cyprinus</taxon>
    </lineage>
</organism>
<evidence type="ECO:0000256" key="8">
    <source>
        <dbReference type="ARBA" id="ARBA00022679"/>
    </source>
</evidence>
<dbReference type="InterPro" id="IPR023142">
    <property type="entry name" value="MAST_pre-PK_dom_sf"/>
</dbReference>
<dbReference type="InterPro" id="IPR041489">
    <property type="entry name" value="PDZ_6"/>
</dbReference>
<dbReference type="GO" id="GO:0005524">
    <property type="term" value="F:ATP binding"/>
    <property type="evidence" value="ECO:0007669"/>
    <property type="project" value="UniProtKB-KW"/>
</dbReference>
<keyword evidence="16" id="KW-0812">Transmembrane</keyword>
<dbReference type="Gene3D" id="3.30.200.20">
    <property type="entry name" value="Phosphorylase Kinase, domain 1"/>
    <property type="match status" value="1"/>
</dbReference>
<evidence type="ECO:0000256" key="11">
    <source>
        <dbReference type="ARBA" id="ARBA00022840"/>
    </source>
</evidence>
<feature type="transmembrane region" description="Helical" evidence="16">
    <location>
        <begin position="853"/>
        <end position="877"/>
    </location>
</feature>
<dbReference type="SUPFAM" id="SSF50156">
    <property type="entry name" value="PDZ domain-like"/>
    <property type="match status" value="1"/>
</dbReference>
<dbReference type="PANTHER" id="PTHR24356">
    <property type="entry name" value="SERINE/THREONINE-PROTEIN KINASE"/>
    <property type="match status" value="1"/>
</dbReference>
<comment type="similarity">
    <text evidence="3">Belongs to the protein kinase superfamily. AGC Ser/Thr protein kinase family.</text>
</comment>
<keyword evidence="5" id="KW-0963">Cytoplasm</keyword>
<dbReference type="Pfam" id="PF00069">
    <property type="entry name" value="Pkinase"/>
    <property type="match status" value="1"/>
</dbReference>
<keyword evidence="11" id="KW-0067">ATP-binding</keyword>
<evidence type="ECO:0000259" key="18">
    <source>
        <dbReference type="PROSITE" id="PS50106"/>
    </source>
</evidence>
<comment type="subcellular location">
    <subcellularLocation>
        <location evidence="2">Cytoplasm</location>
    </subcellularLocation>
</comment>
<dbReference type="FunFam" id="1.10.510.10:FF:000012">
    <property type="entry name" value="microtubule-associated serine/threonine-protein kinase 2 isoform X1"/>
    <property type="match status" value="1"/>
</dbReference>
<dbReference type="GO" id="GO:0000287">
    <property type="term" value="F:magnesium ion binding"/>
    <property type="evidence" value="ECO:0007669"/>
    <property type="project" value="InterPro"/>
</dbReference>
<feature type="region of interest" description="Disordered" evidence="15">
    <location>
        <begin position="48"/>
        <end position="81"/>
    </location>
</feature>
<evidence type="ECO:0000256" key="9">
    <source>
        <dbReference type="ARBA" id="ARBA00022741"/>
    </source>
</evidence>
<dbReference type="InterPro" id="IPR001478">
    <property type="entry name" value="PDZ"/>
</dbReference>
<dbReference type="PROSITE" id="PS50106">
    <property type="entry name" value="PDZ"/>
    <property type="match status" value="1"/>
</dbReference>
<dbReference type="Gene3D" id="2.30.42.10">
    <property type="match status" value="1"/>
</dbReference>
<evidence type="ECO:0000256" key="10">
    <source>
        <dbReference type="ARBA" id="ARBA00022777"/>
    </source>
</evidence>
<evidence type="ECO:0000259" key="17">
    <source>
        <dbReference type="PROSITE" id="PS50011"/>
    </source>
</evidence>
<feature type="region of interest" description="Disordered" evidence="15">
    <location>
        <begin position="155"/>
        <end position="182"/>
    </location>
</feature>
<evidence type="ECO:0000256" key="5">
    <source>
        <dbReference type="ARBA" id="ARBA00022490"/>
    </source>
</evidence>
<keyword evidence="16" id="KW-1133">Transmembrane helix</keyword>
<keyword evidence="10" id="KW-0418">Kinase</keyword>
<sequence>MKRRDKLKIPSLTLDLSPSQSPIILSPCSPGSPCSPLQSLHPWSCRSSNRKSLGVGTPSPTRPLSPLSAHTAASSPLDSPRNVSTAICSLNFPFARRAEGRRWSLASLPSSGYGTNPPSSTVSSSSSSQERLHQLPYQPTQDELHFLFRHFRSSESMTDEDGRPSPFMRPRSRSLSPGRTGTSFDNEIIMMNHVYKERFPKATAQMEEHLLEVIRQFSPDSTLPLGDGVLGFIQHQLVELARDCLDKSQKGLITSLYFIELQDKLEKMLHEALERSESEEVSVITQLVKKILIIISRPARLLECLEFDPEEFYHLLEAAEGHAKVGQGIKTDIPRYIISQLGLNRDPLDEVVQLEEQYDSGPTLTVDSEESAEVNQNKSLPTPLRRKPLESDFETIKLISNGAYGFTSTNANILKRNLILSSGDCATLLKNMGPLPVDMTRMYFAETVLALEYLHSYGIVHRDLKPDNLLITSMGHIKLTDFGLSKIGLMNMTTNLYEGHIEKDTREFIDKQVCGTPEYIAPEVILRQGYGKPVDWWAMGVILYEFLVGCVPFFGDTPEELFGQVVSDEIIWPDGDDALPVDAQDLITRLLNQNAQERLGRGGAPEVKQHMFFNGLDWNGLLRQKAEFIPQLEAEDDTSYFDTRSERYHHLASDEDDETNDEESSLEIRRFSSWSNRFSKVGSFSYDGSGSLQARSISPRSFSSNPSSRDSSPNRDLSLSISRLRPPIIIHSSGKKYGFTLQTIRVYMGTSDIYTIHHMVSGVEESSPAHEAGLRAGDLITHVNGESVQGLVHTEMMELLLKSGNQVALQTIALEDTSIKIGPARKRSCKGKMARRNKRSKWKDSQDRSGERFFFFFFSSHIILHNINFICFFFFFFQWPIPICRVQDKQFHK</sequence>
<feature type="compositionally biased region" description="Polar residues" evidence="15">
    <location>
        <begin position="107"/>
        <end position="118"/>
    </location>
</feature>
<dbReference type="SUPFAM" id="SSF140482">
    <property type="entry name" value="MAST3 pre-PK domain-like"/>
    <property type="match status" value="1"/>
</dbReference>
<dbReference type="InterPro" id="IPR008271">
    <property type="entry name" value="Ser/Thr_kinase_AS"/>
</dbReference>
<keyword evidence="6" id="KW-0723">Serine/threonine-protein kinase</keyword>
<dbReference type="AlphaFoldDB" id="A0A8C2HJL1"/>
<dbReference type="PANTHER" id="PTHR24356:SF140">
    <property type="entry name" value="MICROTUBULE-ASSOCIATED SERINE_THREONINE-PROTEIN KINASE 3"/>
    <property type="match status" value="1"/>
</dbReference>
<evidence type="ECO:0000256" key="6">
    <source>
        <dbReference type="ARBA" id="ARBA00022527"/>
    </source>
</evidence>
<dbReference type="GO" id="GO:0035556">
    <property type="term" value="P:intracellular signal transduction"/>
    <property type="evidence" value="ECO:0007669"/>
    <property type="project" value="TreeGrafter"/>
</dbReference>
<dbReference type="PROSITE" id="PS50011">
    <property type="entry name" value="PROTEIN_KINASE_DOM"/>
    <property type="match status" value="1"/>
</dbReference>
<evidence type="ECO:0000256" key="12">
    <source>
        <dbReference type="ARBA" id="ARBA00022842"/>
    </source>
</evidence>
<dbReference type="InterPro" id="IPR036034">
    <property type="entry name" value="PDZ_sf"/>
</dbReference>
<dbReference type="InterPro" id="IPR000961">
    <property type="entry name" value="AGC-kinase_C"/>
</dbReference>
<dbReference type="InterPro" id="IPR000719">
    <property type="entry name" value="Prot_kinase_dom"/>
</dbReference>
<evidence type="ECO:0000256" key="15">
    <source>
        <dbReference type="SAM" id="MobiDB-lite"/>
    </source>
</evidence>
<reference evidence="20" key="1">
    <citation type="submission" date="2025-08" db="UniProtKB">
        <authorList>
            <consortium name="Ensembl"/>
        </authorList>
    </citation>
    <scope>IDENTIFICATION</scope>
</reference>
<evidence type="ECO:0000259" key="19">
    <source>
        <dbReference type="PROSITE" id="PS51285"/>
    </source>
</evidence>
<dbReference type="InterPro" id="IPR015022">
    <property type="entry name" value="MAST_pre-PK_dom"/>
</dbReference>
<comment type="catalytic activity">
    <reaction evidence="13">
        <text>L-threonyl-[protein] + ATP = O-phospho-L-threonyl-[protein] + ADP + H(+)</text>
        <dbReference type="Rhea" id="RHEA:46608"/>
        <dbReference type="Rhea" id="RHEA-COMP:11060"/>
        <dbReference type="Rhea" id="RHEA-COMP:11605"/>
        <dbReference type="ChEBI" id="CHEBI:15378"/>
        <dbReference type="ChEBI" id="CHEBI:30013"/>
        <dbReference type="ChEBI" id="CHEBI:30616"/>
        <dbReference type="ChEBI" id="CHEBI:61977"/>
        <dbReference type="ChEBI" id="CHEBI:456216"/>
        <dbReference type="EC" id="2.7.11.1"/>
    </reaction>
</comment>
<comment type="catalytic activity">
    <reaction evidence="14">
        <text>L-seryl-[protein] + ATP = O-phospho-L-seryl-[protein] + ADP + H(+)</text>
        <dbReference type="Rhea" id="RHEA:17989"/>
        <dbReference type="Rhea" id="RHEA-COMP:9863"/>
        <dbReference type="Rhea" id="RHEA-COMP:11604"/>
        <dbReference type="ChEBI" id="CHEBI:15378"/>
        <dbReference type="ChEBI" id="CHEBI:29999"/>
        <dbReference type="ChEBI" id="CHEBI:30616"/>
        <dbReference type="ChEBI" id="CHEBI:83421"/>
        <dbReference type="ChEBI" id="CHEBI:456216"/>
        <dbReference type="EC" id="2.7.11.1"/>
    </reaction>
</comment>
<feature type="region of interest" description="Disordered" evidence="15">
    <location>
        <begin position="362"/>
        <end position="385"/>
    </location>
</feature>
<keyword evidence="12" id="KW-0460">Magnesium</keyword>
<feature type="compositionally biased region" description="Low complexity" evidence="15">
    <location>
        <begin position="695"/>
        <end position="718"/>
    </location>
</feature>
<evidence type="ECO:0000256" key="16">
    <source>
        <dbReference type="SAM" id="Phobius"/>
    </source>
</evidence>
<feature type="domain" description="Protein kinase" evidence="17">
    <location>
        <begin position="219"/>
        <end position="613"/>
    </location>
</feature>
<dbReference type="SMART" id="SM00228">
    <property type="entry name" value="PDZ"/>
    <property type="match status" value="1"/>
</dbReference>
<feature type="compositionally biased region" description="Low complexity" evidence="15">
    <location>
        <begin position="119"/>
        <end position="128"/>
    </location>
</feature>
<comment type="cofactor">
    <cofactor evidence="1">
        <name>Mg(2+)</name>
        <dbReference type="ChEBI" id="CHEBI:18420"/>
    </cofactor>
</comment>
<feature type="compositionally biased region" description="Low complexity" evidence="15">
    <location>
        <begin position="164"/>
        <end position="177"/>
    </location>
</feature>
<accession>A0A8C2HJL1</accession>
<feature type="domain" description="PDZ" evidence="18">
    <location>
        <begin position="732"/>
        <end position="815"/>
    </location>
</feature>
<keyword evidence="9" id="KW-0547">Nucleotide-binding</keyword>
<feature type="domain" description="AGC-kinase C-terminal" evidence="19">
    <location>
        <begin position="614"/>
        <end position="696"/>
    </location>
</feature>
<dbReference type="Pfam" id="PF17820">
    <property type="entry name" value="PDZ_6"/>
    <property type="match status" value="1"/>
</dbReference>
<feature type="compositionally biased region" description="Low complexity" evidence="15">
    <location>
        <begin position="57"/>
        <end position="68"/>
    </location>
</feature>
<evidence type="ECO:0000256" key="2">
    <source>
        <dbReference type="ARBA" id="ARBA00004496"/>
    </source>
</evidence>
<keyword evidence="16" id="KW-0472">Membrane</keyword>
<feature type="compositionally biased region" description="Polar residues" evidence="15">
    <location>
        <begin position="71"/>
        <end position="81"/>
    </location>
</feature>
<dbReference type="FunFam" id="1.20.1480.20:FF:000001">
    <property type="entry name" value="microtubule-associated serine/threonine-protein kinase 4 isoform X1"/>
    <property type="match status" value="1"/>
</dbReference>
<dbReference type="InterPro" id="IPR050236">
    <property type="entry name" value="Ser_Thr_kinase_AGC"/>
</dbReference>
<dbReference type="FunFam" id="2.30.42.10:FF:000008">
    <property type="entry name" value="microtubule-associated serine/threonine-protein kinase 4 isoform X2"/>
    <property type="match status" value="1"/>
</dbReference>
<dbReference type="Gene3D" id="1.10.510.10">
    <property type="entry name" value="Transferase(Phosphotransferase) domain 1"/>
    <property type="match status" value="1"/>
</dbReference>
<keyword evidence="8" id="KW-0808">Transferase</keyword>
<evidence type="ECO:0000313" key="20">
    <source>
        <dbReference type="Ensembl" id="ENSCCRP00020047882.1"/>
    </source>
</evidence>
<feature type="region of interest" description="Disordered" evidence="15">
    <location>
        <begin position="689"/>
        <end position="718"/>
    </location>
</feature>
<protein>
    <recommendedName>
        <fullName evidence="4">non-specific serine/threonine protein kinase</fullName>
        <ecNumber evidence="4">2.7.11.1</ecNumber>
    </recommendedName>
</protein>